<organism evidence="1 2">
    <name type="scientific">Pseudomonas putida</name>
    <name type="common">Arthrobacter siderocapsulatus</name>
    <dbReference type="NCBI Taxonomy" id="303"/>
    <lineage>
        <taxon>Bacteria</taxon>
        <taxon>Pseudomonadati</taxon>
        <taxon>Pseudomonadota</taxon>
        <taxon>Gammaproteobacteria</taxon>
        <taxon>Pseudomonadales</taxon>
        <taxon>Pseudomonadaceae</taxon>
        <taxon>Pseudomonas</taxon>
    </lineage>
</organism>
<reference evidence="1 2" key="1">
    <citation type="submission" date="2016-12" db="EMBL/GenBank/DDBJ databases">
        <title>Draft Genome Sequence of Mercury Resistant Pseudomonas DRA525.</title>
        <authorList>
            <person name="Drace K.M."/>
        </authorList>
    </citation>
    <scope>NUCLEOTIDE SEQUENCE [LARGE SCALE GENOMIC DNA]</scope>
    <source>
        <strain evidence="1 2">DRA525</strain>
    </source>
</reference>
<proteinExistence type="predicted"/>
<protein>
    <submittedName>
        <fullName evidence="1">Uncharacterized protein</fullName>
    </submittedName>
</protein>
<dbReference type="AlphaFoldDB" id="A0A1L5PT89"/>
<sequence length="64" mass="6592">MGDLLPGCAGKTFPRSLYAPSGTAVHEEAFDSRPNEPMTEALTCGVSRARLIAAGGPLSDASSR</sequence>
<evidence type="ECO:0000313" key="2">
    <source>
        <dbReference type="Proteomes" id="UP000185146"/>
    </source>
</evidence>
<gene>
    <name evidence="1" type="ORF">BL240_18640</name>
</gene>
<evidence type="ECO:0000313" key="1">
    <source>
        <dbReference type="EMBL" id="APO83351.1"/>
    </source>
</evidence>
<accession>A0A1L5PT89</accession>
<name>A0A1L5PT89_PSEPU</name>
<dbReference type="EMBL" id="CP018743">
    <property type="protein sequence ID" value="APO83351.1"/>
    <property type="molecule type" value="Genomic_DNA"/>
</dbReference>
<dbReference type="Proteomes" id="UP000185146">
    <property type="component" value="Chromosome"/>
</dbReference>